<reference evidence="3" key="1">
    <citation type="submission" date="2017-02" db="UniProtKB">
        <authorList>
            <consortium name="WormBaseParasite"/>
        </authorList>
    </citation>
    <scope>IDENTIFICATION</scope>
</reference>
<dbReference type="Gene3D" id="2.70.160.11">
    <property type="entry name" value="Hnrnp arginine n-methyltransferase1"/>
    <property type="match status" value="1"/>
</dbReference>
<dbReference type="AlphaFoldDB" id="A0A0M3JKE3"/>
<sequence>MRNVNGIVIPSTIRICAQLIKCPKIVNRSKPNKYSHCGVDLSAINQLSISYYYDVEPSTLKCEKLSDPFEILTLCFDT</sequence>
<accession>A0A0M3JKE3</accession>
<keyword evidence="2" id="KW-1185">Reference proteome</keyword>
<dbReference type="WBParaSite" id="ASIM_0000811601-mRNA-1">
    <property type="protein sequence ID" value="ASIM_0000811601-mRNA-1"/>
    <property type="gene ID" value="ASIM_0000811601"/>
</dbReference>
<name>A0A0M3JKE3_ANISI</name>
<dbReference type="OrthoDB" id="5980806at2759"/>
<evidence type="ECO:0000313" key="2">
    <source>
        <dbReference type="Proteomes" id="UP000267096"/>
    </source>
</evidence>
<proteinExistence type="predicted"/>
<dbReference type="EMBL" id="UYRR01020017">
    <property type="protein sequence ID" value="VDK30273.1"/>
    <property type="molecule type" value="Genomic_DNA"/>
</dbReference>
<protein>
    <submittedName>
        <fullName evidence="1 3">Uncharacterized protein</fullName>
    </submittedName>
</protein>
<dbReference type="Proteomes" id="UP000267096">
    <property type="component" value="Unassembled WGS sequence"/>
</dbReference>
<evidence type="ECO:0000313" key="1">
    <source>
        <dbReference type="EMBL" id="VDK30273.1"/>
    </source>
</evidence>
<evidence type="ECO:0000313" key="3">
    <source>
        <dbReference type="WBParaSite" id="ASIM_0000811601-mRNA-1"/>
    </source>
</evidence>
<reference evidence="1 2" key="2">
    <citation type="submission" date="2018-11" db="EMBL/GenBank/DDBJ databases">
        <authorList>
            <consortium name="Pathogen Informatics"/>
        </authorList>
    </citation>
    <scope>NUCLEOTIDE SEQUENCE [LARGE SCALE GENOMIC DNA]</scope>
</reference>
<gene>
    <name evidence="1" type="ORF">ASIM_LOCUS7882</name>
</gene>
<organism evidence="3">
    <name type="scientific">Anisakis simplex</name>
    <name type="common">Herring worm</name>
    <dbReference type="NCBI Taxonomy" id="6269"/>
    <lineage>
        <taxon>Eukaryota</taxon>
        <taxon>Metazoa</taxon>
        <taxon>Ecdysozoa</taxon>
        <taxon>Nematoda</taxon>
        <taxon>Chromadorea</taxon>
        <taxon>Rhabditida</taxon>
        <taxon>Spirurina</taxon>
        <taxon>Ascaridomorpha</taxon>
        <taxon>Ascaridoidea</taxon>
        <taxon>Anisakidae</taxon>
        <taxon>Anisakis</taxon>
        <taxon>Anisakis simplex complex</taxon>
    </lineage>
</organism>